<keyword evidence="2" id="KW-0540">Nuclease</keyword>
<name>A0A1X7M6Q3_9BURK</name>
<reference evidence="3" key="1">
    <citation type="submission" date="2017-04" db="EMBL/GenBank/DDBJ databases">
        <authorList>
            <person name="Varghese N."/>
            <person name="Submissions S."/>
        </authorList>
    </citation>
    <scope>NUCLEOTIDE SEQUENCE [LARGE SCALE GENOMIC DNA]</scope>
    <source>
        <strain evidence="3">LMG 29540</strain>
    </source>
</reference>
<dbReference type="InterPro" id="IPR039365">
    <property type="entry name" value="IS701-like"/>
</dbReference>
<proteinExistence type="predicted"/>
<keyword evidence="3" id="KW-1185">Reference proteome</keyword>
<evidence type="ECO:0000313" key="3">
    <source>
        <dbReference type="Proteomes" id="UP000193228"/>
    </source>
</evidence>
<sequence>MDLSNGRYQIIEDTGFPKKGKHSADVVRQYCGQLGKQDNYRVAVSLSVAAGEARQSGTPSGVMLADAGYGNDTAFRDASGELGLQYGCGHPVEHPCVATGRCPTACRTINKQGR</sequence>
<feature type="domain" description="Transposase IS701-like DDE" evidence="1">
    <location>
        <begin position="9"/>
        <end position="51"/>
    </location>
</feature>
<dbReference type="STRING" id="1515439.SAMN06265784_11988"/>
<dbReference type="PANTHER" id="PTHR33627">
    <property type="entry name" value="TRANSPOSASE"/>
    <property type="match status" value="1"/>
</dbReference>
<protein>
    <submittedName>
        <fullName evidence="2">DDE superfamily endonuclease</fullName>
    </submittedName>
</protein>
<dbReference type="PANTHER" id="PTHR33627:SF1">
    <property type="entry name" value="TRANSPOSASE"/>
    <property type="match status" value="1"/>
</dbReference>
<organism evidence="2 3">
    <name type="scientific">Paraburkholderia susongensis</name>
    <dbReference type="NCBI Taxonomy" id="1515439"/>
    <lineage>
        <taxon>Bacteria</taxon>
        <taxon>Pseudomonadati</taxon>
        <taxon>Pseudomonadota</taxon>
        <taxon>Betaproteobacteria</taxon>
        <taxon>Burkholderiales</taxon>
        <taxon>Burkholderiaceae</taxon>
        <taxon>Paraburkholderia</taxon>
    </lineage>
</organism>
<evidence type="ECO:0000313" key="2">
    <source>
        <dbReference type="EMBL" id="SMG61142.1"/>
    </source>
</evidence>
<dbReference type="EMBL" id="FXAT01000019">
    <property type="protein sequence ID" value="SMG61142.1"/>
    <property type="molecule type" value="Genomic_DNA"/>
</dbReference>
<dbReference type="Proteomes" id="UP000193228">
    <property type="component" value="Unassembled WGS sequence"/>
</dbReference>
<keyword evidence="2" id="KW-0255">Endonuclease</keyword>
<evidence type="ECO:0000259" key="1">
    <source>
        <dbReference type="Pfam" id="PF13546"/>
    </source>
</evidence>
<dbReference type="Pfam" id="PF13546">
    <property type="entry name" value="DDE_5"/>
    <property type="match status" value="1"/>
</dbReference>
<gene>
    <name evidence="2" type="ORF">SAMN06265784_11988</name>
</gene>
<dbReference type="GO" id="GO:0004519">
    <property type="term" value="F:endonuclease activity"/>
    <property type="evidence" value="ECO:0007669"/>
    <property type="project" value="UniProtKB-KW"/>
</dbReference>
<accession>A0A1X7M6Q3</accession>
<keyword evidence="2" id="KW-0378">Hydrolase</keyword>
<dbReference type="AlphaFoldDB" id="A0A1X7M6Q3"/>
<dbReference type="InterPro" id="IPR038721">
    <property type="entry name" value="IS701-like_DDE_dom"/>
</dbReference>